<protein>
    <recommendedName>
        <fullName evidence="1">ISXO2-like transposase domain-containing protein</fullName>
    </recommendedName>
</protein>
<evidence type="ECO:0000259" key="1">
    <source>
        <dbReference type="Pfam" id="PF12762"/>
    </source>
</evidence>
<dbReference type="AlphaFoldDB" id="A0A5J4SAE4"/>
<gene>
    <name evidence="2" type="ORF">EZS27_009419</name>
</gene>
<accession>A0A5J4SAE4</accession>
<proteinExistence type="predicted"/>
<dbReference type="NCBIfam" id="NF033547">
    <property type="entry name" value="transpos_IS1595"/>
    <property type="match status" value="1"/>
</dbReference>
<reference evidence="2" key="1">
    <citation type="submission" date="2019-03" db="EMBL/GenBank/DDBJ databases">
        <title>Single cell metagenomics reveals metabolic interactions within the superorganism composed of flagellate Streblomastix strix and complex community of Bacteroidetes bacteria on its surface.</title>
        <authorList>
            <person name="Treitli S.C."/>
            <person name="Kolisko M."/>
            <person name="Husnik F."/>
            <person name="Keeling P."/>
            <person name="Hampl V."/>
        </authorList>
    </citation>
    <scope>NUCLEOTIDE SEQUENCE</scope>
    <source>
        <strain evidence="2">STM</strain>
    </source>
</reference>
<organism evidence="2">
    <name type="scientific">termite gut metagenome</name>
    <dbReference type="NCBI Taxonomy" id="433724"/>
    <lineage>
        <taxon>unclassified sequences</taxon>
        <taxon>metagenomes</taxon>
        <taxon>organismal metagenomes</taxon>
    </lineage>
</organism>
<sequence length="124" mass="14552">MLVIEDLKSETIDNKIRATVSATSEIDSDNSTSYTDLKNLVAQHHPQIIPKEDIGKILTWVHIVISNAKRMLLNTFHDVKSEYLQSYLNEFCYKFNRRYLGELQFDRLLVAGVAYKNEFRYHIR</sequence>
<comment type="caution">
    <text evidence="2">The sequence shown here is derived from an EMBL/GenBank/DDBJ whole genome shotgun (WGS) entry which is preliminary data.</text>
</comment>
<name>A0A5J4SAE4_9ZZZZ</name>
<dbReference type="InterPro" id="IPR024445">
    <property type="entry name" value="Tnp_ISXO2-like"/>
</dbReference>
<dbReference type="EMBL" id="SNRY01000301">
    <property type="protein sequence ID" value="KAA6342868.1"/>
    <property type="molecule type" value="Genomic_DNA"/>
</dbReference>
<dbReference type="Pfam" id="PF12762">
    <property type="entry name" value="DDE_Tnp_IS1595"/>
    <property type="match status" value="1"/>
</dbReference>
<evidence type="ECO:0000313" key="2">
    <source>
        <dbReference type="EMBL" id="KAA6342868.1"/>
    </source>
</evidence>
<feature type="domain" description="ISXO2-like transposase" evidence="1">
    <location>
        <begin position="3"/>
        <end position="96"/>
    </location>
</feature>